<reference evidence="4 5" key="1">
    <citation type="submission" date="2016-10" db="EMBL/GenBank/DDBJ databases">
        <authorList>
            <person name="de Groot N.N."/>
        </authorList>
    </citation>
    <scope>NUCLEOTIDE SEQUENCE [LARGE SCALE GENOMIC DNA]</scope>
    <source>
        <strain evidence="4 5">DSM 21800</strain>
    </source>
</reference>
<gene>
    <name evidence="4" type="ORF">SAMN04489812_2342</name>
</gene>
<dbReference type="GO" id="GO:0000224">
    <property type="term" value="F:peptide-N4-(N-acetyl-beta-glucosaminyl)asparagine amidase activity"/>
    <property type="evidence" value="ECO:0007669"/>
    <property type="project" value="TreeGrafter"/>
</dbReference>
<dbReference type="Gene3D" id="3.30.2080.10">
    <property type="entry name" value="GH92 mannosidase domain"/>
    <property type="match status" value="1"/>
</dbReference>
<dbReference type="InterPro" id="IPR050883">
    <property type="entry name" value="PNGase"/>
</dbReference>
<evidence type="ECO:0000259" key="3">
    <source>
        <dbReference type="Pfam" id="PF17678"/>
    </source>
</evidence>
<dbReference type="Gene3D" id="2.70.98.10">
    <property type="match status" value="1"/>
</dbReference>
<dbReference type="SUPFAM" id="SSF48208">
    <property type="entry name" value="Six-hairpin glycosidases"/>
    <property type="match status" value="1"/>
</dbReference>
<dbReference type="EMBL" id="LT629772">
    <property type="protein sequence ID" value="SDS57887.1"/>
    <property type="molecule type" value="Genomic_DNA"/>
</dbReference>
<dbReference type="Gene3D" id="2.60.120.260">
    <property type="entry name" value="Galactose-binding domain-like"/>
    <property type="match status" value="1"/>
</dbReference>
<dbReference type="STRING" id="630515.SAMN04489812_2342"/>
<dbReference type="Pfam" id="PF17678">
    <property type="entry name" value="Glyco_hydro_92N"/>
    <property type="match status" value="1"/>
</dbReference>
<organism evidence="4 5">
    <name type="scientific">Microlunatus soli</name>
    <dbReference type="NCBI Taxonomy" id="630515"/>
    <lineage>
        <taxon>Bacteria</taxon>
        <taxon>Bacillati</taxon>
        <taxon>Actinomycetota</taxon>
        <taxon>Actinomycetes</taxon>
        <taxon>Propionibacteriales</taxon>
        <taxon>Propionibacteriaceae</taxon>
        <taxon>Microlunatus</taxon>
    </lineage>
</organism>
<protein>
    <submittedName>
        <fullName evidence="4">Alpha-1,2-mannosidase, putative</fullName>
    </submittedName>
</protein>
<sequence>MYRSPRPLRPSSLRRRRTAWRLGALAVASIVLGSLLLPHGRAVAEPEPDSAAEFASSLEAQDPQPDWSSATVKSSGVVRSTTDDTPGFRTAVGNGPTEADTAKTEVGFSGLKALHYAGHQQTADRSYAYNKLFAVDIPVTAATTLSYKIFPELMNPHLGKGLPTPSSYVSVDLEFSDGTHLRDLRVEDQHGYRLTADQQGASKTLYANQWNAVTAVIGERAAGKTISRILLDYDNPDTGAGDFSGWLDDIVIAHTAPRPDRDSLVDWVDTTRGTNSNGDFSRGNTIPATAVPHGFNFWTPVTDAGTTRWLYRYQEDNNAANQPQIQAFSLSHEPYPWGGERNTIQVMPAEGADEPDPDRTARAMAFSHDHEVAKPYYYGVTLDNGLRAEIAPTDHAAMMRFRFTGDTSNLIFDNITNDGGITLDPESGTLTGYTDVGVESRARMFVYATFDRPVRKGAKLDPSGRSDVAGYYQFDTSADSDKTVTMRIATSLISIDQAKRNLQQEITDDDTFETVRDRAKKLWNDKLAVITDVRGATPDQLTTLYSSLYRLNLYPNSSYENTGTVADPDLRHASDYAAPVSDSTPTRTGAKIISGISYRPSNFWDTYRTSWPADALFYPEQTGRLIEGSLSQFRESDWIATGMVGSSSDVSFADAYLKGVTGFDIKTAYRAAVKNATVAPTEKGGREGLERAIFLGYTPTTTPESVSRTTENAINDFGIAQLSEALYRLSAPNDPERETYQTNARYFLDRAREYAHLFDPKINFFQGRDDDGDWRQAPEDYNPDEWGCQYTEANGWGMAFATPQDGRGLANLYGGRKALADRLDEYFSTTSTAEYPGCYGNVIHEMREAAYMQMGQFALNNQPDHHMPYMYNFTDKPYRTQKVVREALARQFVGSEIGQGYPGDEDTGEMSAWYVFSALGFYPLQVGLPEYAIGSPLFTSATINLENGHKIVVNAPKNSAKNIYVQGLKINGESYRRTTLPHDLLAKGAVLDFDLGPQPSRWGAGRDDAPDSITDGDEPPQPLQDLTGSKHGTASSTDGAVDELFDNTSETQSRLDSDEPAVTWRFAGGSEQTAQLYTVTSGARTEDPTGWILQGSTDGTTWTTIDHRSKQSFDWRRQTRVFAIKHPAAFSRYRIKFSGPSKQPIALSEIQLLGRPPSQPGKALDAELTAEQPLALPQDEPTTSEAQLTVDATAPGTAEITIGDIEAPQGWTVEPRQKTLELESDGKPVQGTVPFTVTIPGGTPEGEYPVAATVTMPGAAPVRSVALYRVTEKIAFDTGTADEQPWLSDADGSQVDGGGNRFADNANHFTYTFALPQQSTGATVTLLIDNQFRVQASADGKDWTDVLVEEREIRDGSNRAERSVDLAPYLGSDNTVSVKVSDSFPDDGWGGRVGHVTVTMSR</sequence>
<proteinExistence type="predicted"/>
<dbReference type="InterPro" id="IPR014718">
    <property type="entry name" value="GH-type_carb-bd"/>
</dbReference>
<accession>A0A1H1TC96</accession>
<dbReference type="Pfam" id="PF07971">
    <property type="entry name" value="Glyco_hydro_92"/>
    <property type="match status" value="1"/>
</dbReference>
<dbReference type="PANTHER" id="PTHR12143">
    <property type="entry name" value="PEPTIDE N-GLYCANASE PNGASE -RELATED"/>
    <property type="match status" value="1"/>
</dbReference>
<dbReference type="InterPro" id="IPR012939">
    <property type="entry name" value="Glyco_hydro_92"/>
</dbReference>
<dbReference type="GO" id="GO:0030246">
    <property type="term" value="F:carbohydrate binding"/>
    <property type="evidence" value="ECO:0007669"/>
    <property type="project" value="InterPro"/>
</dbReference>
<dbReference type="Gene3D" id="1.20.1050.60">
    <property type="entry name" value="alpha-1,2-mannosidase"/>
    <property type="match status" value="1"/>
</dbReference>
<feature type="domain" description="Glycosyl hydrolase family 92" evidence="2">
    <location>
        <begin position="497"/>
        <end position="996"/>
    </location>
</feature>
<dbReference type="Proteomes" id="UP000199103">
    <property type="component" value="Chromosome I"/>
</dbReference>
<keyword evidence="5" id="KW-1185">Reference proteome</keyword>
<evidence type="ECO:0000313" key="5">
    <source>
        <dbReference type="Proteomes" id="UP000199103"/>
    </source>
</evidence>
<dbReference type="InterPro" id="IPR005887">
    <property type="entry name" value="GH92_a_mannosidase_put"/>
</dbReference>
<dbReference type="GO" id="GO:0006516">
    <property type="term" value="P:glycoprotein catabolic process"/>
    <property type="evidence" value="ECO:0007669"/>
    <property type="project" value="TreeGrafter"/>
</dbReference>
<evidence type="ECO:0000256" key="1">
    <source>
        <dbReference type="SAM" id="MobiDB-lite"/>
    </source>
</evidence>
<dbReference type="InterPro" id="IPR041371">
    <property type="entry name" value="GH92_N"/>
</dbReference>
<dbReference type="Gene3D" id="1.20.1610.10">
    <property type="entry name" value="alpha-1,2-mannosidases domains"/>
    <property type="match status" value="1"/>
</dbReference>
<feature type="domain" description="Glycosyl hydrolase family 92 N-terminal" evidence="3">
    <location>
        <begin position="267"/>
        <end position="491"/>
    </location>
</feature>
<dbReference type="GO" id="GO:0005829">
    <property type="term" value="C:cytosol"/>
    <property type="evidence" value="ECO:0007669"/>
    <property type="project" value="TreeGrafter"/>
</dbReference>
<dbReference type="NCBIfam" id="TIGR01180">
    <property type="entry name" value="aman2_put"/>
    <property type="match status" value="1"/>
</dbReference>
<feature type="region of interest" description="Disordered" evidence="1">
    <location>
        <begin position="997"/>
        <end position="1041"/>
    </location>
</feature>
<evidence type="ECO:0000313" key="4">
    <source>
        <dbReference type="EMBL" id="SDS57887.1"/>
    </source>
</evidence>
<dbReference type="GO" id="GO:0005975">
    <property type="term" value="P:carbohydrate metabolic process"/>
    <property type="evidence" value="ECO:0007669"/>
    <property type="project" value="InterPro"/>
</dbReference>
<dbReference type="PANTHER" id="PTHR12143:SF43">
    <property type="entry name" value="PUTATIVE-RELATED"/>
    <property type="match status" value="1"/>
</dbReference>
<feature type="compositionally biased region" description="Polar residues" evidence="1">
    <location>
        <begin position="1024"/>
        <end position="1038"/>
    </location>
</feature>
<name>A0A1H1TC96_9ACTN</name>
<dbReference type="InterPro" id="IPR008928">
    <property type="entry name" value="6-hairpin_glycosidase_sf"/>
</dbReference>
<dbReference type="RefSeq" id="WP_197680084.1">
    <property type="nucleotide sequence ID" value="NZ_LT629772.1"/>
</dbReference>
<evidence type="ECO:0000259" key="2">
    <source>
        <dbReference type="Pfam" id="PF07971"/>
    </source>
</evidence>
<dbReference type="FunFam" id="3.30.2080.10:FF:000001">
    <property type="entry name" value="Alpha-1,2-mannosidase subfamily"/>
    <property type="match status" value="1"/>
</dbReference>